<evidence type="ECO:0000313" key="8">
    <source>
        <dbReference type="EMBL" id="CAG5103656.1"/>
    </source>
</evidence>
<keyword evidence="1 5" id="KW-0479">Metal-binding</keyword>
<evidence type="ECO:0000256" key="4">
    <source>
        <dbReference type="ARBA" id="ARBA00023038"/>
    </source>
</evidence>
<evidence type="ECO:0000256" key="3">
    <source>
        <dbReference type="ARBA" id="ARBA00022833"/>
    </source>
</evidence>
<evidence type="ECO:0000313" key="9">
    <source>
        <dbReference type="Proteomes" id="UP001158576"/>
    </source>
</evidence>
<accession>A0ABN7STE5</accession>
<keyword evidence="2" id="KW-0677">Repeat</keyword>
<dbReference type="SUPFAM" id="SSF57716">
    <property type="entry name" value="Glucocorticoid receptor-like (DNA-binding domain)"/>
    <property type="match status" value="2"/>
</dbReference>
<evidence type="ECO:0000259" key="7">
    <source>
        <dbReference type="PROSITE" id="PS50023"/>
    </source>
</evidence>
<proteinExistence type="predicted"/>
<evidence type="ECO:0000256" key="2">
    <source>
        <dbReference type="ARBA" id="ARBA00022737"/>
    </source>
</evidence>
<feature type="region of interest" description="Disordered" evidence="6">
    <location>
        <begin position="1"/>
        <end position="28"/>
    </location>
</feature>
<dbReference type="CDD" id="cd08368">
    <property type="entry name" value="LIM"/>
    <property type="match status" value="2"/>
</dbReference>
<dbReference type="Gene3D" id="2.10.110.10">
    <property type="entry name" value="Cysteine Rich Protein"/>
    <property type="match status" value="3"/>
</dbReference>
<feature type="domain" description="LIM zinc-binding" evidence="7">
    <location>
        <begin position="89"/>
        <end position="150"/>
    </location>
</feature>
<keyword evidence="4 5" id="KW-0440">LIM domain</keyword>
<feature type="domain" description="LIM zinc-binding" evidence="7">
    <location>
        <begin position="209"/>
        <end position="278"/>
    </location>
</feature>
<keyword evidence="9" id="KW-1185">Reference proteome</keyword>
<reference evidence="8 9" key="1">
    <citation type="submission" date="2021-04" db="EMBL/GenBank/DDBJ databases">
        <authorList>
            <person name="Bliznina A."/>
        </authorList>
    </citation>
    <scope>NUCLEOTIDE SEQUENCE [LARGE SCALE GENOMIC DNA]</scope>
</reference>
<dbReference type="Proteomes" id="UP001158576">
    <property type="component" value="Chromosome 1"/>
</dbReference>
<dbReference type="PROSITE" id="PS50023">
    <property type="entry name" value="LIM_DOMAIN_2"/>
    <property type="match status" value="2"/>
</dbReference>
<dbReference type="PANTHER" id="PTHR24205">
    <property type="entry name" value="FOUR AND A HALF LIM DOMAINS PROTEIN"/>
    <property type="match status" value="1"/>
</dbReference>
<evidence type="ECO:0000256" key="5">
    <source>
        <dbReference type="PROSITE-ProRule" id="PRU00125"/>
    </source>
</evidence>
<protein>
    <submittedName>
        <fullName evidence="8">Oidioi.mRNA.OKI2018_I69.chr1.g873.t1.cds</fullName>
    </submittedName>
</protein>
<dbReference type="EMBL" id="OU015566">
    <property type="protein sequence ID" value="CAG5103656.1"/>
    <property type="molecule type" value="Genomic_DNA"/>
</dbReference>
<evidence type="ECO:0000256" key="6">
    <source>
        <dbReference type="SAM" id="MobiDB-lite"/>
    </source>
</evidence>
<dbReference type="Pfam" id="PF00412">
    <property type="entry name" value="LIM"/>
    <property type="match status" value="3"/>
</dbReference>
<name>A0ABN7STE5_OIKDI</name>
<evidence type="ECO:0000256" key="1">
    <source>
        <dbReference type="ARBA" id="ARBA00022723"/>
    </source>
</evidence>
<keyword evidence="3 5" id="KW-0862">Zinc</keyword>
<dbReference type="SMART" id="SM00132">
    <property type="entry name" value="LIM"/>
    <property type="match status" value="3"/>
</dbReference>
<dbReference type="PANTHER" id="PTHR24205:SF16">
    <property type="entry name" value="GH01042P-RELATED"/>
    <property type="match status" value="1"/>
</dbReference>
<sequence>MLKFNRPSSAPSSRKQQTRSKSNERNRKALRTELEKLSVDHFNALSLSKPKKNVTCRPVSAKGRISFRPEVVTSDDGFEEELSWPELPDLCGLCNKLVMAATKCTVLNESFHKSCLNCADCGESLLRNDFKRGEDKQFYCQQCHLSRFAKKCTKCEKPLIGMALNVNSELYHPNCFKCDSCDTFLYHQKYRHQGGIFYCIGCYEENVLSTCWYCSDKIRANSYDGLIEEVILGNRHFHRRCFSCHECGNNLSDPSAGGCFELQQFIFCKSCFLKTDDIPC</sequence>
<gene>
    <name evidence="8" type="ORF">OKIOD_LOCUS9638</name>
</gene>
<dbReference type="InterPro" id="IPR001781">
    <property type="entry name" value="Znf_LIM"/>
</dbReference>
<organism evidence="8 9">
    <name type="scientific">Oikopleura dioica</name>
    <name type="common">Tunicate</name>
    <dbReference type="NCBI Taxonomy" id="34765"/>
    <lineage>
        <taxon>Eukaryota</taxon>
        <taxon>Metazoa</taxon>
        <taxon>Chordata</taxon>
        <taxon>Tunicata</taxon>
        <taxon>Appendicularia</taxon>
        <taxon>Copelata</taxon>
        <taxon>Oikopleuridae</taxon>
        <taxon>Oikopleura</taxon>
    </lineage>
</organism>
<dbReference type="PROSITE" id="PS00478">
    <property type="entry name" value="LIM_DOMAIN_1"/>
    <property type="match status" value="1"/>
</dbReference>
<feature type="compositionally biased region" description="Polar residues" evidence="6">
    <location>
        <begin position="1"/>
        <end position="15"/>
    </location>
</feature>